<dbReference type="Proteomes" id="UP000503349">
    <property type="component" value="Chromosome 7"/>
</dbReference>
<dbReference type="SMART" id="SM00054">
    <property type="entry name" value="EFh"/>
    <property type="match status" value="2"/>
</dbReference>
<feature type="domain" description="EF-hand" evidence="5">
    <location>
        <begin position="148"/>
        <end position="183"/>
    </location>
</feature>
<dbReference type="PANTHER" id="PTHR11639:SF134">
    <property type="entry name" value="PROTEIN S100-A1-RELATED"/>
    <property type="match status" value="1"/>
</dbReference>
<feature type="domain" description="EF-hand" evidence="5">
    <location>
        <begin position="49"/>
        <end position="84"/>
    </location>
</feature>
<evidence type="ECO:0000313" key="6">
    <source>
        <dbReference type="EMBL" id="KAF3692408.1"/>
    </source>
</evidence>
<protein>
    <submittedName>
        <fullName evidence="6">Protein S100-A1 S-100 protein alpha chain S-100 protein subunit alpha</fullName>
    </submittedName>
</protein>
<dbReference type="EMBL" id="CM015718">
    <property type="protein sequence ID" value="KAF3692408.1"/>
    <property type="molecule type" value="Genomic_DNA"/>
</dbReference>
<dbReference type="CDD" id="cd00213">
    <property type="entry name" value="S-100"/>
    <property type="match status" value="2"/>
</dbReference>
<dbReference type="Gene3D" id="1.10.238.10">
    <property type="entry name" value="EF-hand"/>
    <property type="match status" value="2"/>
</dbReference>
<proteinExistence type="inferred from homology"/>
<evidence type="ECO:0000256" key="4">
    <source>
        <dbReference type="ARBA" id="ARBA00022837"/>
    </source>
</evidence>
<dbReference type="OrthoDB" id="47513at2759"/>
<dbReference type="GO" id="GO:0046914">
    <property type="term" value="F:transition metal ion binding"/>
    <property type="evidence" value="ECO:0007669"/>
    <property type="project" value="InterPro"/>
</dbReference>
<keyword evidence="7" id="KW-1185">Reference proteome</keyword>
<name>A0A6G1PR03_CHAAH</name>
<dbReference type="AlphaFoldDB" id="A0A6G1PR03"/>
<evidence type="ECO:0000259" key="5">
    <source>
        <dbReference type="PROSITE" id="PS50222"/>
    </source>
</evidence>
<comment type="similarity">
    <text evidence="1">Belongs to the S-100 family.</text>
</comment>
<dbReference type="InterPro" id="IPR013787">
    <property type="entry name" value="S100_Ca-bd_sub"/>
</dbReference>
<evidence type="ECO:0000256" key="2">
    <source>
        <dbReference type="ARBA" id="ARBA00022723"/>
    </source>
</evidence>
<dbReference type="GO" id="GO:0048306">
    <property type="term" value="F:calcium-dependent protein binding"/>
    <property type="evidence" value="ECO:0007669"/>
    <property type="project" value="TreeGrafter"/>
</dbReference>
<gene>
    <name evidence="6" type="ORF">EXN66_Car008084</name>
</gene>
<reference evidence="6 7" key="1">
    <citation type="submission" date="2019-02" db="EMBL/GenBank/DDBJ databases">
        <title>Opniocepnalus argus genome.</title>
        <authorList>
            <person name="Zhou C."/>
            <person name="Xiao S."/>
        </authorList>
    </citation>
    <scope>NUCLEOTIDE SEQUENCE [LARGE SCALE GENOMIC DNA]</scope>
    <source>
        <strain evidence="6">OARG1902GOOAL</strain>
        <tissue evidence="6">Muscle</tissue>
    </source>
</reference>
<evidence type="ECO:0000256" key="3">
    <source>
        <dbReference type="ARBA" id="ARBA00022737"/>
    </source>
</evidence>
<dbReference type="GO" id="GO:0005509">
    <property type="term" value="F:calcium ion binding"/>
    <property type="evidence" value="ECO:0007669"/>
    <property type="project" value="InterPro"/>
</dbReference>
<dbReference type="InterPro" id="IPR018247">
    <property type="entry name" value="EF_Hand_1_Ca_BS"/>
</dbReference>
<dbReference type="InterPro" id="IPR001751">
    <property type="entry name" value="S100/CaBP7/8-like_CS"/>
</dbReference>
<keyword evidence="4" id="KW-0106">Calcium</keyword>
<evidence type="ECO:0000256" key="1">
    <source>
        <dbReference type="ARBA" id="ARBA00007323"/>
    </source>
</evidence>
<keyword evidence="2" id="KW-0479">Metal-binding</keyword>
<dbReference type="InterPro" id="IPR034325">
    <property type="entry name" value="S-100_dom"/>
</dbReference>
<dbReference type="SUPFAM" id="SSF47473">
    <property type="entry name" value="EF-hand"/>
    <property type="match status" value="2"/>
</dbReference>
<dbReference type="PROSITE" id="PS50222">
    <property type="entry name" value="EF_HAND_2"/>
    <property type="match status" value="2"/>
</dbReference>
<keyword evidence="3" id="KW-0677">Repeat</keyword>
<reference evidence="7" key="2">
    <citation type="submission" date="2019-02" db="EMBL/GenBank/DDBJ databases">
        <title>Opniocepnalus argus Var Kimnra genome.</title>
        <authorList>
            <person name="Zhou C."/>
            <person name="Xiao S."/>
        </authorList>
    </citation>
    <scope>NUCLEOTIDE SEQUENCE [LARGE SCALE GENOMIC DNA]</scope>
</reference>
<dbReference type="Pfam" id="PF13202">
    <property type="entry name" value="EF-hand_5"/>
    <property type="match status" value="2"/>
</dbReference>
<dbReference type="InterPro" id="IPR002048">
    <property type="entry name" value="EF_hand_dom"/>
</dbReference>
<dbReference type="PANTHER" id="PTHR11639">
    <property type="entry name" value="S100 CALCIUM-BINDING PROTEIN"/>
    <property type="match status" value="1"/>
</dbReference>
<dbReference type="Pfam" id="PF01023">
    <property type="entry name" value="S_100"/>
    <property type="match status" value="2"/>
</dbReference>
<evidence type="ECO:0000313" key="7">
    <source>
        <dbReference type="Proteomes" id="UP000503349"/>
    </source>
</evidence>
<dbReference type="PROSITE" id="PS00018">
    <property type="entry name" value="EF_HAND_1"/>
    <property type="match status" value="2"/>
</dbReference>
<sequence>MNSNLERAMVSLIAVFHKYSGKEGDKYKLSKGEVKTLLQKELGACQQAGDDSKVADIMKSLDLNKDGEMDFQEFAILVAAVTIACNALSEGCNKRTEKTCTDLEKTMMSLIAVFYSYSGKEGDNTKLNKGELKALLEKELGDFIECTDDPTKVQSIMNDLDLNKNGEVDFEEFVLFVAMLTMVCHEFFKQSAQKS</sequence>
<dbReference type="PROSITE" id="PS00303">
    <property type="entry name" value="S100_CABP"/>
    <property type="match status" value="2"/>
</dbReference>
<organism evidence="6 7">
    <name type="scientific">Channa argus</name>
    <name type="common">Northern snakehead</name>
    <name type="synonym">Ophicephalus argus</name>
    <dbReference type="NCBI Taxonomy" id="215402"/>
    <lineage>
        <taxon>Eukaryota</taxon>
        <taxon>Metazoa</taxon>
        <taxon>Chordata</taxon>
        <taxon>Craniata</taxon>
        <taxon>Vertebrata</taxon>
        <taxon>Euteleostomi</taxon>
        <taxon>Actinopterygii</taxon>
        <taxon>Neopterygii</taxon>
        <taxon>Teleostei</taxon>
        <taxon>Neoteleostei</taxon>
        <taxon>Acanthomorphata</taxon>
        <taxon>Anabantaria</taxon>
        <taxon>Anabantiformes</taxon>
        <taxon>Channoidei</taxon>
        <taxon>Channidae</taxon>
        <taxon>Channa</taxon>
    </lineage>
</organism>
<dbReference type="InterPro" id="IPR011992">
    <property type="entry name" value="EF-hand-dom_pair"/>
</dbReference>
<dbReference type="SMART" id="SM01394">
    <property type="entry name" value="S_100"/>
    <property type="match status" value="2"/>
</dbReference>
<dbReference type="FunFam" id="1.10.238.10:FF:000044">
    <property type="entry name" value="Protein S100"/>
    <property type="match status" value="2"/>
</dbReference>
<accession>A0A6G1PR03</accession>